<evidence type="ECO:0000313" key="3">
    <source>
        <dbReference type="Proteomes" id="UP000735302"/>
    </source>
</evidence>
<feature type="compositionally biased region" description="Polar residues" evidence="1">
    <location>
        <begin position="25"/>
        <end position="40"/>
    </location>
</feature>
<protein>
    <submittedName>
        <fullName evidence="2">Uncharacterized protein</fullName>
    </submittedName>
</protein>
<evidence type="ECO:0000313" key="2">
    <source>
        <dbReference type="EMBL" id="GFO34404.1"/>
    </source>
</evidence>
<organism evidence="2 3">
    <name type="scientific">Plakobranchus ocellatus</name>
    <dbReference type="NCBI Taxonomy" id="259542"/>
    <lineage>
        <taxon>Eukaryota</taxon>
        <taxon>Metazoa</taxon>
        <taxon>Spiralia</taxon>
        <taxon>Lophotrochozoa</taxon>
        <taxon>Mollusca</taxon>
        <taxon>Gastropoda</taxon>
        <taxon>Heterobranchia</taxon>
        <taxon>Euthyneura</taxon>
        <taxon>Panpulmonata</taxon>
        <taxon>Sacoglossa</taxon>
        <taxon>Placobranchoidea</taxon>
        <taxon>Plakobranchidae</taxon>
        <taxon>Plakobranchus</taxon>
    </lineage>
</organism>
<feature type="compositionally biased region" description="Basic and acidic residues" evidence="1">
    <location>
        <begin position="41"/>
        <end position="56"/>
    </location>
</feature>
<proteinExistence type="predicted"/>
<keyword evidence="3" id="KW-1185">Reference proteome</keyword>
<dbReference type="EMBL" id="BLXT01006896">
    <property type="protein sequence ID" value="GFO34404.1"/>
    <property type="molecule type" value="Genomic_DNA"/>
</dbReference>
<feature type="region of interest" description="Disordered" evidence="1">
    <location>
        <begin position="1"/>
        <end position="58"/>
    </location>
</feature>
<evidence type="ECO:0000256" key="1">
    <source>
        <dbReference type="SAM" id="MobiDB-lite"/>
    </source>
</evidence>
<comment type="caution">
    <text evidence="2">The sequence shown here is derived from an EMBL/GenBank/DDBJ whole genome shotgun (WGS) entry which is preliminary data.</text>
</comment>
<gene>
    <name evidence="2" type="ORF">PoB_006090900</name>
</gene>
<sequence length="74" mass="8070">MVSVRSDYEFEHSATNNGGEEMSRGSKTPISGNVLPTTRPSCDHSDLARRPDRRDLGLTSGVARRVPLPALAYL</sequence>
<accession>A0AAV4CRB7</accession>
<dbReference type="AlphaFoldDB" id="A0AAV4CRB7"/>
<reference evidence="2 3" key="1">
    <citation type="journal article" date="2021" name="Elife">
        <title>Chloroplast acquisition without the gene transfer in kleptoplastic sea slugs, Plakobranchus ocellatus.</title>
        <authorList>
            <person name="Maeda T."/>
            <person name="Takahashi S."/>
            <person name="Yoshida T."/>
            <person name="Shimamura S."/>
            <person name="Takaki Y."/>
            <person name="Nagai Y."/>
            <person name="Toyoda A."/>
            <person name="Suzuki Y."/>
            <person name="Arimoto A."/>
            <person name="Ishii H."/>
            <person name="Satoh N."/>
            <person name="Nishiyama T."/>
            <person name="Hasebe M."/>
            <person name="Maruyama T."/>
            <person name="Minagawa J."/>
            <person name="Obokata J."/>
            <person name="Shigenobu S."/>
        </authorList>
    </citation>
    <scope>NUCLEOTIDE SEQUENCE [LARGE SCALE GENOMIC DNA]</scope>
</reference>
<dbReference type="Proteomes" id="UP000735302">
    <property type="component" value="Unassembled WGS sequence"/>
</dbReference>
<name>A0AAV4CRB7_9GAST</name>
<feature type="compositionally biased region" description="Basic and acidic residues" evidence="1">
    <location>
        <begin position="1"/>
        <end position="12"/>
    </location>
</feature>